<evidence type="ECO:0000313" key="2">
    <source>
        <dbReference type="Ensembl" id="ENSTMTP00000016298.1"/>
    </source>
</evidence>
<dbReference type="InParanoid" id="A0A674J6V5"/>
<protein>
    <submittedName>
        <fullName evidence="2">Uncharacterized protein</fullName>
    </submittedName>
</protein>
<sequence length="50" mass="5914">MYFLKLQPLIFFLFQQGSICSDFCTTLWCGICSLCQLKRDINIRKEMGIF</sequence>
<accession>A0A674J6V5</accession>
<organism evidence="2 3">
    <name type="scientific">Terrapene triunguis</name>
    <name type="common">Three-toed box turtle</name>
    <dbReference type="NCBI Taxonomy" id="2587831"/>
    <lineage>
        <taxon>Eukaryota</taxon>
        <taxon>Metazoa</taxon>
        <taxon>Chordata</taxon>
        <taxon>Craniata</taxon>
        <taxon>Vertebrata</taxon>
        <taxon>Euteleostomi</taxon>
        <taxon>Archelosauria</taxon>
        <taxon>Testudinata</taxon>
        <taxon>Testudines</taxon>
        <taxon>Cryptodira</taxon>
        <taxon>Durocryptodira</taxon>
        <taxon>Testudinoidea</taxon>
        <taxon>Emydidae</taxon>
        <taxon>Terrapene</taxon>
    </lineage>
</organism>
<reference evidence="2" key="1">
    <citation type="submission" date="2025-08" db="UniProtKB">
        <authorList>
            <consortium name="Ensembl"/>
        </authorList>
    </citation>
    <scope>IDENTIFICATION</scope>
</reference>
<name>A0A674J6V5_9SAUR</name>
<feature type="signal peptide" evidence="1">
    <location>
        <begin position="1"/>
        <end position="20"/>
    </location>
</feature>
<evidence type="ECO:0000313" key="3">
    <source>
        <dbReference type="Proteomes" id="UP000472274"/>
    </source>
</evidence>
<reference evidence="2" key="2">
    <citation type="submission" date="2025-09" db="UniProtKB">
        <authorList>
            <consortium name="Ensembl"/>
        </authorList>
    </citation>
    <scope>IDENTIFICATION</scope>
</reference>
<keyword evidence="1" id="KW-0732">Signal</keyword>
<proteinExistence type="predicted"/>
<evidence type="ECO:0000256" key="1">
    <source>
        <dbReference type="SAM" id="SignalP"/>
    </source>
</evidence>
<dbReference type="GeneTree" id="ENSGT01040000244542"/>
<feature type="chain" id="PRO_5025595653" evidence="1">
    <location>
        <begin position="21"/>
        <end position="50"/>
    </location>
</feature>
<dbReference type="AlphaFoldDB" id="A0A674J6V5"/>
<dbReference type="Ensembl" id="ENSTMTT00000016875.1">
    <property type="protein sequence ID" value="ENSTMTP00000016298.1"/>
    <property type="gene ID" value="ENSTMTG00000011917.1"/>
</dbReference>
<keyword evidence="3" id="KW-1185">Reference proteome</keyword>
<dbReference type="Proteomes" id="UP000472274">
    <property type="component" value="Unplaced"/>
</dbReference>